<feature type="transmembrane region" description="Helical" evidence="1">
    <location>
        <begin position="221"/>
        <end position="241"/>
    </location>
</feature>
<gene>
    <name evidence="2" type="ORF">FOZ60_012374</name>
</gene>
<proteinExistence type="predicted"/>
<protein>
    <recommendedName>
        <fullName evidence="4">Pumilio domain member 4</fullName>
    </recommendedName>
</protein>
<sequence length="672" mass="74994">MEMFYKGRAPDLTPNWLFWPYAITMGAAIANLALSIWLSLHASVYAQVFCVRSLTQWLRLPVPSAQEVADGAARLKDFESNGVTSFLRVPVVLEQVRDRAHTDLPEKLRTKPSSQANMTPEKAPNQMIFAFAYFSLIYYGTFFGNRIAAYAFVLLMTVCSYIHIGVNTVLTNRERMVMMVLSFGAVLTQSIAVGWHDINVGIIPTSERSEVVVLITTPAEIWIGITGVMLSMFWQAFYVYLCKRDADGLPYKFSTVWCIDVLGFGVEAIQEVAEPMAQPKLSEKGHLKLPSIPLGGPSNDYRSARDYDDVLPFVADRGQEPNISEELRRACRRCERSLDRLFRYWDAQRHDLSNEDNNKLDELNAQFEVQRVALAAALEAEQGRGDATPGTPFNPVGGWVTLEHVAETGETLPYHLNTETGEIQWDTSQTFGLRRGISLLPDQLAELMARTRALKEAHKAQGFDMLNDPRTTIRRARLPYMVGSLCAGLESPGQTLTRLLSITTLLCWVAAVVVLVINAAAPDLIVDGLLDSPLFSMPIHNLHALSLDGRVVSREVNCGTDGMEVINDLRTADYTSPGRLKEWSWRPFGDHRYDAASSLHAEGDHLLVTMPTGSGSGHWWSIRSGTRRYDRPSLDPPIDVYDIVWTARATGVFIGYERESLIPVLYTLSSPA</sequence>
<keyword evidence="1" id="KW-0812">Transmembrane</keyword>
<feature type="transmembrane region" description="Helical" evidence="1">
    <location>
        <begin position="123"/>
        <end position="141"/>
    </location>
</feature>
<feature type="transmembrane region" description="Helical" evidence="1">
    <location>
        <begin position="147"/>
        <end position="164"/>
    </location>
</feature>
<organism evidence="2 3">
    <name type="scientific">Perkinsus olseni</name>
    <name type="common">Perkinsus atlanticus</name>
    <dbReference type="NCBI Taxonomy" id="32597"/>
    <lineage>
        <taxon>Eukaryota</taxon>
        <taxon>Sar</taxon>
        <taxon>Alveolata</taxon>
        <taxon>Perkinsozoa</taxon>
        <taxon>Perkinsea</taxon>
        <taxon>Perkinsida</taxon>
        <taxon>Perkinsidae</taxon>
        <taxon>Perkinsus</taxon>
    </lineage>
</organism>
<evidence type="ECO:0000313" key="3">
    <source>
        <dbReference type="Proteomes" id="UP000541610"/>
    </source>
</evidence>
<evidence type="ECO:0000256" key="1">
    <source>
        <dbReference type="SAM" id="Phobius"/>
    </source>
</evidence>
<accession>A0A7J6P9Y9</accession>
<dbReference type="AlphaFoldDB" id="A0A7J6P9Y9"/>
<comment type="caution">
    <text evidence="2">The sequence shown here is derived from an EMBL/GenBank/DDBJ whole genome shotgun (WGS) entry which is preliminary data.</text>
</comment>
<feature type="transmembrane region" description="Helical" evidence="1">
    <location>
        <begin position="16"/>
        <end position="38"/>
    </location>
</feature>
<feature type="transmembrane region" description="Helical" evidence="1">
    <location>
        <begin position="176"/>
        <end position="195"/>
    </location>
</feature>
<dbReference type="OrthoDB" id="425313at2759"/>
<dbReference type="EMBL" id="JABANP010000053">
    <property type="protein sequence ID" value="KAF4692872.1"/>
    <property type="molecule type" value="Genomic_DNA"/>
</dbReference>
<keyword evidence="1" id="KW-1133">Transmembrane helix</keyword>
<dbReference type="Proteomes" id="UP000541610">
    <property type="component" value="Unassembled WGS sequence"/>
</dbReference>
<keyword evidence="1" id="KW-0472">Membrane</keyword>
<feature type="transmembrane region" description="Helical" evidence="1">
    <location>
        <begin position="499"/>
        <end position="521"/>
    </location>
</feature>
<name>A0A7J6P9Y9_PEROL</name>
<evidence type="ECO:0008006" key="4">
    <source>
        <dbReference type="Google" id="ProtNLM"/>
    </source>
</evidence>
<evidence type="ECO:0000313" key="2">
    <source>
        <dbReference type="EMBL" id="KAF4692872.1"/>
    </source>
</evidence>
<reference evidence="2 3" key="1">
    <citation type="submission" date="2020-04" db="EMBL/GenBank/DDBJ databases">
        <title>Perkinsus olseni comparative genomics.</title>
        <authorList>
            <person name="Bogema D.R."/>
        </authorList>
    </citation>
    <scope>NUCLEOTIDE SEQUENCE [LARGE SCALE GENOMIC DNA]</scope>
    <source>
        <strain evidence="2">00978-12</strain>
    </source>
</reference>